<dbReference type="AlphaFoldDB" id="A0A4Y2D373"/>
<sequence length="112" mass="12075">MCITFKVTGGRSGLVAWSRGRRTPGSKPDSSENPARARARCTIDPTPWAKSPPANAPRKLGERSANSGAAPSSDRKSKLRGLSQISPLAASKWDVNITKLKIAELFRCRISN</sequence>
<evidence type="ECO:0000313" key="4">
    <source>
        <dbReference type="Proteomes" id="UP000499080"/>
    </source>
</evidence>
<dbReference type="Proteomes" id="UP000499080">
    <property type="component" value="Unassembled WGS sequence"/>
</dbReference>
<protein>
    <submittedName>
        <fullName evidence="2">Uncharacterized protein</fullName>
    </submittedName>
</protein>
<keyword evidence="4" id="KW-1185">Reference proteome</keyword>
<organism evidence="2 4">
    <name type="scientific">Araneus ventricosus</name>
    <name type="common">Orbweaver spider</name>
    <name type="synonym">Epeira ventricosa</name>
    <dbReference type="NCBI Taxonomy" id="182803"/>
    <lineage>
        <taxon>Eukaryota</taxon>
        <taxon>Metazoa</taxon>
        <taxon>Ecdysozoa</taxon>
        <taxon>Arthropoda</taxon>
        <taxon>Chelicerata</taxon>
        <taxon>Arachnida</taxon>
        <taxon>Araneae</taxon>
        <taxon>Araneomorphae</taxon>
        <taxon>Entelegynae</taxon>
        <taxon>Araneoidea</taxon>
        <taxon>Araneidae</taxon>
        <taxon>Araneus</taxon>
    </lineage>
</organism>
<gene>
    <name evidence="3" type="ORF">AVEN_144258_1</name>
    <name evidence="2" type="ORF">AVEN_91861_1</name>
</gene>
<proteinExistence type="predicted"/>
<comment type="caution">
    <text evidence="2">The sequence shown here is derived from an EMBL/GenBank/DDBJ whole genome shotgun (WGS) entry which is preliminary data.</text>
</comment>
<name>A0A4Y2D373_ARAVE</name>
<dbReference type="EMBL" id="BGPR01241313">
    <property type="protein sequence ID" value="GBM10630.1"/>
    <property type="molecule type" value="Genomic_DNA"/>
</dbReference>
<dbReference type="EMBL" id="BGPR01241299">
    <property type="protein sequence ID" value="GBM10586.1"/>
    <property type="molecule type" value="Genomic_DNA"/>
</dbReference>
<evidence type="ECO:0000313" key="2">
    <source>
        <dbReference type="EMBL" id="GBM10586.1"/>
    </source>
</evidence>
<evidence type="ECO:0000313" key="3">
    <source>
        <dbReference type="EMBL" id="GBM10630.1"/>
    </source>
</evidence>
<feature type="region of interest" description="Disordered" evidence="1">
    <location>
        <begin position="1"/>
        <end position="80"/>
    </location>
</feature>
<accession>A0A4Y2D373</accession>
<evidence type="ECO:0000256" key="1">
    <source>
        <dbReference type="SAM" id="MobiDB-lite"/>
    </source>
</evidence>
<reference evidence="2 4" key="1">
    <citation type="journal article" date="2019" name="Sci. Rep.">
        <title>Orb-weaving spider Araneus ventricosus genome elucidates the spidroin gene catalogue.</title>
        <authorList>
            <person name="Kono N."/>
            <person name="Nakamura H."/>
            <person name="Ohtoshi R."/>
            <person name="Moran D.A.P."/>
            <person name="Shinohara A."/>
            <person name="Yoshida Y."/>
            <person name="Fujiwara M."/>
            <person name="Mori M."/>
            <person name="Tomita M."/>
            <person name="Arakawa K."/>
        </authorList>
    </citation>
    <scope>NUCLEOTIDE SEQUENCE [LARGE SCALE GENOMIC DNA]</scope>
</reference>